<feature type="domain" description="DSBA-like thioredoxin" evidence="3">
    <location>
        <begin position="6"/>
        <end position="211"/>
    </location>
</feature>
<name>A0A2C5YCQ4_9HYPO</name>
<evidence type="ECO:0000256" key="2">
    <source>
        <dbReference type="PIRSR" id="PIRSR006386-1"/>
    </source>
</evidence>
<comment type="caution">
    <text evidence="4">The sequence shown here is derived from an EMBL/GenBank/DDBJ whole genome shotgun (WGS) entry which is preliminary data.</text>
</comment>
<organism evidence="4 5">
    <name type="scientific">Ophiocordyceps australis</name>
    <dbReference type="NCBI Taxonomy" id="1399860"/>
    <lineage>
        <taxon>Eukaryota</taxon>
        <taxon>Fungi</taxon>
        <taxon>Dikarya</taxon>
        <taxon>Ascomycota</taxon>
        <taxon>Pezizomycotina</taxon>
        <taxon>Sordariomycetes</taxon>
        <taxon>Hypocreomycetidae</taxon>
        <taxon>Hypocreales</taxon>
        <taxon>Ophiocordycipitaceae</taxon>
        <taxon>Ophiocordyceps</taxon>
    </lineage>
</organism>
<dbReference type="AlphaFoldDB" id="A0A2C5YCQ4"/>
<feature type="active site" description="Nucleophile" evidence="2">
    <location>
        <position position="14"/>
    </location>
</feature>
<evidence type="ECO:0000313" key="4">
    <source>
        <dbReference type="EMBL" id="PHH67295.1"/>
    </source>
</evidence>
<dbReference type="EC" id="2.5.1.18" evidence="1"/>
<dbReference type="GO" id="GO:0006749">
    <property type="term" value="P:glutathione metabolic process"/>
    <property type="evidence" value="ECO:0007669"/>
    <property type="project" value="TreeGrafter"/>
</dbReference>
<dbReference type="PANTHER" id="PTHR42943:SF13">
    <property type="entry name" value="GLUTATHIONE S-TRANSFERASE KAPPA-RELATED"/>
    <property type="match status" value="1"/>
</dbReference>
<keyword evidence="1" id="KW-0808">Transferase</keyword>
<evidence type="ECO:0000256" key="1">
    <source>
        <dbReference type="PIRNR" id="PIRNR006386"/>
    </source>
</evidence>
<sequence length="231" mass="25608">MAGGRIDCYFDIVSPYAYIAVARLLRELHQLAGYGVTVDFHPMFLGAIMNASGNKPPWTLQAKALYLAYDRDRSTAAMGITCGTPTNLFELAKTQGALRALLAIKATYPAPVFHAAILHFFHFFWTPPHRPLDQDPVLADALSGVQFNAQRAFTDADVGTIMRARSEYKQALVDEVHAAREKGAFGAPWLWVTNADGDCQPFFGSDRFNQVFRFLGLNFHDVELLPPSAKL</sequence>
<protein>
    <recommendedName>
        <fullName evidence="1">Glutathione S-transferase kappa</fullName>
        <ecNumber evidence="1">2.5.1.18</ecNumber>
    </recommendedName>
</protein>
<dbReference type="InterPro" id="IPR014440">
    <property type="entry name" value="HCCAis_GSTk"/>
</dbReference>
<dbReference type="InterPro" id="IPR051924">
    <property type="entry name" value="GST_Kappa/NadH"/>
</dbReference>
<dbReference type="InterPro" id="IPR001853">
    <property type="entry name" value="DSBA-like_thioredoxin_dom"/>
</dbReference>
<evidence type="ECO:0000259" key="3">
    <source>
        <dbReference type="Pfam" id="PF01323"/>
    </source>
</evidence>
<dbReference type="InterPro" id="IPR036249">
    <property type="entry name" value="Thioredoxin-like_sf"/>
</dbReference>
<dbReference type="SUPFAM" id="SSF52833">
    <property type="entry name" value="Thioredoxin-like"/>
    <property type="match status" value="1"/>
</dbReference>
<dbReference type="GO" id="GO:0004364">
    <property type="term" value="F:glutathione transferase activity"/>
    <property type="evidence" value="ECO:0007669"/>
    <property type="project" value="UniProtKB-UniRule"/>
</dbReference>
<keyword evidence="5" id="KW-1185">Reference proteome</keyword>
<proteinExistence type="inferred from homology"/>
<dbReference type="OrthoDB" id="4664297at2759"/>
<evidence type="ECO:0000313" key="5">
    <source>
        <dbReference type="Proteomes" id="UP000224854"/>
    </source>
</evidence>
<dbReference type="EMBL" id="NJEU01001446">
    <property type="protein sequence ID" value="PHH67295.1"/>
    <property type="molecule type" value="Genomic_DNA"/>
</dbReference>
<dbReference type="GO" id="GO:0005739">
    <property type="term" value="C:mitochondrion"/>
    <property type="evidence" value="ECO:0007669"/>
    <property type="project" value="TreeGrafter"/>
</dbReference>
<dbReference type="PIRSF" id="PIRSF006386">
    <property type="entry name" value="HCCAis_GSTk"/>
    <property type="match status" value="1"/>
</dbReference>
<dbReference type="GO" id="GO:0005777">
    <property type="term" value="C:peroxisome"/>
    <property type="evidence" value="ECO:0007669"/>
    <property type="project" value="TreeGrafter"/>
</dbReference>
<gene>
    <name evidence="4" type="ORF">CDD82_1476</name>
</gene>
<dbReference type="Gene3D" id="3.40.30.10">
    <property type="entry name" value="Glutaredoxin"/>
    <property type="match status" value="1"/>
</dbReference>
<comment type="catalytic activity">
    <reaction evidence="1">
        <text>RX + glutathione = an S-substituted glutathione + a halide anion + H(+)</text>
        <dbReference type="Rhea" id="RHEA:16437"/>
        <dbReference type="ChEBI" id="CHEBI:15378"/>
        <dbReference type="ChEBI" id="CHEBI:16042"/>
        <dbReference type="ChEBI" id="CHEBI:17792"/>
        <dbReference type="ChEBI" id="CHEBI:57925"/>
        <dbReference type="ChEBI" id="CHEBI:90779"/>
        <dbReference type="EC" id="2.5.1.18"/>
    </reaction>
</comment>
<dbReference type="Proteomes" id="UP000224854">
    <property type="component" value="Unassembled WGS sequence"/>
</dbReference>
<dbReference type="Pfam" id="PF01323">
    <property type="entry name" value="DSBA"/>
    <property type="match status" value="1"/>
</dbReference>
<dbReference type="PANTHER" id="PTHR42943">
    <property type="entry name" value="GLUTATHIONE S-TRANSFERASE KAPPA"/>
    <property type="match status" value="1"/>
</dbReference>
<reference evidence="4 5" key="1">
    <citation type="submission" date="2017-06" db="EMBL/GenBank/DDBJ databases">
        <title>Ant-infecting Ophiocordyceps genomes reveal a high diversity of potential behavioral manipulation genes and a possible major role for enterotoxins.</title>
        <authorList>
            <person name="De Bekker C."/>
            <person name="Evans H.C."/>
            <person name="Brachmann A."/>
            <person name="Hughes D.P."/>
        </authorList>
    </citation>
    <scope>NUCLEOTIDE SEQUENCE [LARGE SCALE GENOMIC DNA]</scope>
    <source>
        <strain evidence="4 5">1348a</strain>
    </source>
</reference>
<dbReference type="GO" id="GO:0004602">
    <property type="term" value="F:glutathione peroxidase activity"/>
    <property type="evidence" value="ECO:0007669"/>
    <property type="project" value="TreeGrafter"/>
</dbReference>
<comment type="similarity">
    <text evidence="1">Belongs to the GST superfamily. Kappa family.</text>
</comment>
<accession>A0A2C5YCQ4</accession>